<dbReference type="InterPro" id="IPR007161">
    <property type="entry name" value="DUF364"/>
</dbReference>
<name>A0A2J6WG14_9BACT</name>
<dbReference type="AlphaFoldDB" id="A0A2J6WG14"/>
<gene>
    <name evidence="3" type="ORF">C0189_00220</name>
</gene>
<keyword evidence="1" id="KW-0472">Membrane</keyword>
<dbReference type="Gene3D" id="3.40.50.11590">
    <property type="match status" value="1"/>
</dbReference>
<protein>
    <recommendedName>
        <fullName evidence="2">Putative heavy-metal chelation domain-containing protein</fullName>
    </recommendedName>
</protein>
<dbReference type="SUPFAM" id="SSF159713">
    <property type="entry name" value="Dhaf3308-like"/>
    <property type="match status" value="1"/>
</dbReference>
<comment type="caution">
    <text evidence="3">The sequence shown here is derived from an EMBL/GenBank/DDBJ whole genome shotgun (WGS) entry which is preliminary data.</text>
</comment>
<sequence>MDGVNFYEELKIKFKEIVKKHNIENDKLSVIFARPLLPKEAIGEPMRKDFPLLKGKEFMIEATFRQSKGQAFTDSPSNFEGTVFDLLEMSLLNNSERAIFIASLNAIMRHFGYIANTVHCKNDEPEICAERLSKHIEANFVNPKIAFIGYQPAMVSRLSQLFEIKVIDLDQDNIGKEKSGVKILGPEKTDKALALSDLIIATGSTSVNGSIVKFIGKKPVIFFGVTGASVCALFGLKRFCPCSR</sequence>
<proteinExistence type="predicted"/>
<reference evidence="3 4" key="1">
    <citation type="submission" date="2018-01" db="EMBL/GenBank/DDBJ databases">
        <title>Metagenomic assembled genomes from two thermal pools in the Uzon Caldera, Kamchatka, Russia.</title>
        <authorList>
            <person name="Wilkins L."/>
            <person name="Ettinger C."/>
        </authorList>
    </citation>
    <scope>NUCLEOTIDE SEQUENCE [LARGE SCALE GENOMIC DNA]</scope>
    <source>
        <strain evidence="3">ZAV-07</strain>
    </source>
</reference>
<keyword evidence="1" id="KW-1133">Transmembrane helix</keyword>
<organism evidence="3 4">
    <name type="scientific">Caldisericum exile</name>
    <dbReference type="NCBI Taxonomy" id="693075"/>
    <lineage>
        <taxon>Bacteria</taxon>
        <taxon>Pseudomonadati</taxon>
        <taxon>Caldisericota/Cryosericota group</taxon>
        <taxon>Caldisericota</taxon>
        <taxon>Caldisericia</taxon>
        <taxon>Caldisericales</taxon>
        <taxon>Caldisericaceae</taxon>
        <taxon>Caldisericum</taxon>
    </lineage>
</organism>
<keyword evidence="1" id="KW-0812">Transmembrane</keyword>
<dbReference type="Pfam" id="PF04016">
    <property type="entry name" value="DUF364"/>
    <property type="match status" value="1"/>
</dbReference>
<evidence type="ECO:0000259" key="2">
    <source>
        <dbReference type="Pfam" id="PF04016"/>
    </source>
</evidence>
<feature type="domain" description="Putative heavy-metal chelation" evidence="2">
    <location>
        <begin position="143"/>
        <end position="220"/>
    </location>
</feature>
<evidence type="ECO:0000256" key="1">
    <source>
        <dbReference type="SAM" id="Phobius"/>
    </source>
</evidence>
<feature type="transmembrane region" description="Helical" evidence="1">
    <location>
        <begin position="220"/>
        <end position="236"/>
    </location>
</feature>
<evidence type="ECO:0000313" key="3">
    <source>
        <dbReference type="EMBL" id="PMP68931.1"/>
    </source>
</evidence>
<dbReference type="EMBL" id="PNIL01000003">
    <property type="protein sequence ID" value="PMP68931.1"/>
    <property type="molecule type" value="Genomic_DNA"/>
</dbReference>
<evidence type="ECO:0000313" key="4">
    <source>
        <dbReference type="Proteomes" id="UP000237040"/>
    </source>
</evidence>
<dbReference type="Proteomes" id="UP000237040">
    <property type="component" value="Unassembled WGS sequence"/>
</dbReference>
<accession>A0A2J6WG14</accession>